<proteinExistence type="predicted"/>
<protein>
    <submittedName>
        <fullName evidence="1">Uncharacterized protein</fullName>
    </submittedName>
</protein>
<sequence length="219" mass="24665">MIPIYIMPEVARPELRTDFYHADLVGWTREYRSELIWSLCVLIRNWVAKGMPDGSKKLGSFEDWARVTGGILEAAGIGGFLENLASWRSLSTSSNQDDIEVMAGLIKEIGIDKHFKAGELFDGIYDEATGNFDVDVPIRGRDKHTLKTQFGKYLGYRKGKIYEIGGKNVKLEATGITGGSVRYRFAEMGKRVTDKMANKTKMEARLEKSTQDERQLETA</sequence>
<dbReference type="EMBL" id="JACHGA010000011">
    <property type="protein sequence ID" value="MBB5277741.1"/>
    <property type="molecule type" value="Genomic_DNA"/>
</dbReference>
<name>A0A7W8HT04_9HYPH</name>
<comment type="caution">
    <text evidence="1">The sequence shown here is derived from an EMBL/GenBank/DDBJ whole genome shotgun (WGS) entry which is preliminary data.</text>
</comment>
<keyword evidence="2" id="KW-1185">Reference proteome</keyword>
<organism evidence="1 2">
    <name type="scientific">Rhizobium rosettiformans</name>
    <dbReference type="NCBI Taxonomy" id="1368430"/>
    <lineage>
        <taxon>Bacteria</taxon>
        <taxon>Pseudomonadati</taxon>
        <taxon>Pseudomonadota</taxon>
        <taxon>Alphaproteobacteria</taxon>
        <taxon>Hyphomicrobiales</taxon>
        <taxon>Rhizobiaceae</taxon>
        <taxon>Rhizobium/Agrobacterium group</taxon>
        <taxon>Rhizobium</taxon>
    </lineage>
</organism>
<reference evidence="1 2" key="1">
    <citation type="submission" date="2020-08" db="EMBL/GenBank/DDBJ databases">
        <title>Genomic Encyclopedia of Type Strains, Phase IV (KMG-IV): sequencing the most valuable type-strain genomes for metagenomic binning, comparative biology and taxonomic classification.</title>
        <authorList>
            <person name="Goeker M."/>
        </authorList>
    </citation>
    <scope>NUCLEOTIDE SEQUENCE [LARGE SCALE GENOMIC DNA]</scope>
    <source>
        <strain evidence="1 2">DSM 26376</strain>
    </source>
</reference>
<evidence type="ECO:0000313" key="1">
    <source>
        <dbReference type="EMBL" id="MBB5277741.1"/>
    </source>
</evidence>
<evidence type="ECO:0000313" key="2">
    <source>
        <dbReference type="Proteomes" id="UP000550895"/>
    </source>
</evidence>
<gene>
    <name evidence="1" type="ORF">HNR26_003830</name>
</gene>
<accession>A0A7W8HT04</accession>
<dbReference type="Proteomes" id="UP000550895">
    <property type="component" value="Unassembled WGS sequence"/>
</dbReference>
<dbReference type="AlphaFoldDB" id="A0A7W8HT04"/>
<dbReference type="RefSeq" id="WP_183954696.1">
    <property type="nucleotide sequence ID" value="NZ_JACHGA010000011.1"/>
</dbReference>